<sequence length="402" mass="43548">MSALSSIRVLDLSRVLAGPWCSQNLADLGAQVIKVERPGQGDDTRGWGPPFLKDRDGQDTREAAYYLCANRGKQSITVDFTQPEGQALLHELVKHCDVVLENFKVGGLRKYQLDYDSLKAIKPDLVYCSITGFGQTGPYADRAGYDFMVQGLGGLMSITGAPDGEPQKVGVAVADLFTGMYATTAILAALFHRQQSGQGQHIDIALLDCQLAMLANVNMNHLIGGVTPPRQGNAHANIVPYQVFATADGHVIVAVGNDSQFARYAALCGHPEWAADERFATNRARVQHRQVLVPMIAEVMRTRTRDEWIALLDAETIPCGPINTIPQAFADPQIQHRGMRVDIPHPVAGSVPQVASPMRFSATPIQYETPPPLLGQHTAAVLQSLLGKSDEALAQLQARGVI</sequence>
<dbReference type="InterPro" id="IPR023606">
    <property type="entry name" value="CoA-Trfase_III_dom_1_sf"/>
</dbReference>
<dbReference type="GO" id="GO:0008410">
    <property type="term" value="F:CoA-transferase activity"/>
    <property type="evidence" value="ECO:0007669"/>
    <property type="project" value="TreeGrafter"/>
</dbReference>
<dbReference type="Pfam" id="PF02515">
    <property type="entry name" value="CoA_transf_3"/>
    <property type="match status" value="1"/>
</dbReference>
<dbReference type="Proteomes" id="UP000587991">
    <property type="component" value="Unassembled WGS sequence"/>
</dbReference>
<dbReference type="InterPro" id="IPR003673">
    <property type="entry name" value="CoA-Trfase_fam_III"/>
</dbReference>
<dbReference type="Gene3D" id="3.30.1540.10">
    <property type="entry name" value="formyl-coa transferase, domain 3"/>
    <property type="match status" value="1"/>
</dbReference>
<keyword evidence="3" id="KW-1185">Reference proteome</keyword>
<dbReference type="Gene3D" id="3.40.50.10540">
    <property type="entry name" value="Crotonobetainyl-coa:carnitine coa-transferase, domain 1"/>
    <property type="match status" value="1"/>
</dbReference>
<evidence type="ECO:0000256" key="1">
    <source>
        <dbReference type="ARBA" id="ARBA00022679"/>
    </source>
</evidence>
<evidence type="ECO:0000313" key="2">
    <source>
        <dbReference type="EMBL" id="NLR75537.1"/>
    </source>
</evidence>
<dbReference type="PANTHER" id="PTHR48207:SF3">
    <property type="entry name" value="SUCCINATE--HYDROXYMETHYLGLUTARATE COA-TRANSFERASE"/>
    <property type="match status" value="1"/>
</dbReference>
<dbReference type="AlphaFoldDB" id="A0A847S9A8"/>
<dbReference type="InterPro" id="IPR050483">
    <property type="entry name" value="CoA-transferase_III_domain"/>
</dbReference>
<dbReference type="SUPFAM" id="SSF89796">
    <property type="entry name" value="CoA-transferase family III (CaiB/BaiF)"/>
    <property type="match status" value="1"/>
</dbReference>
<comment type="caution">
    <text evidence="2">The sequence shown here is derived from an EMBL/GenBank/DDBJ whole genome shotgun (WGS) entry which is preliminary data.</text>
</comment>
<proteinExistence type="predicted"/>
<organism evidence="2 3">
    <name type="scientific">Leeia aquatica</name>
    <dbReference type="NCBI Taxonomy" id="2725557"/>
    <lineage>
        <taxon>Bacteria</taxon>
        <taxon>Pseudomonadati</taxon>
        <taxon>Pseudomonadota</taxon>
        <taxon>Betaproteobacteria</taxon>
        <taxon>Neisseriales</taxon>
        <taxon>Leeiaceae</taxon>
        <taxon>Leeia</taxon>
    </lineage>
</organism>
<evidence type="ECO:0000313" key="3">
    <source>
        <dbReference type="Proteomes" id="UP000587991"/>
    </source>
</evidence>
<dbReference type="EMBL" id="JABAIM010000002">
    <property type="protein sequence ID" value="NLR75537.1"/>
    <property type="molecule type" value="Genomic_DNA"/>
</dbReference>
<accession>A0A847S9A8</accession>
<name>A0A847S9A8_9NEIS</name>
<dbReference type="InterPro" id="IPR044855">
    <property type="entry name" value="CoA-Trfase_III_dom3_sf"/>
</dbReference>
<dbReference type="RefSeq" id="WP_168877195.1">
    <property type="nucleotide sequence ID" value="NZ_JABAIM010000002.1"/>
</dbReference>
<reference evidence="2 3" key="1">
    <citation type="submission" date="2020-04" db="EMBL/GenBank/DDBJ databases">
        <title>Draft genome of Leeia sp. IMCC25680.</title>
        <authorList>
            <person name="Song J."/>
            <person name="Cho J.-C."/>
        </authorList>
    </citation>
    <scope>NUCLEOTIDE SEQUENCE [LARGE SCALE GENOMIC DNA]</scope>
    <source>
        <strain evidence="2 3">IMCC25680</strain>
    </source>
</reference>
<protein>
    <submittedName>
        <fullName evidence="2">CoA transferase</fullName>
    </submittedName>
</protein>
<gene>
    <name evidence="2" type="ORF">HF682_10235</name>
</gene>
<keyword evidence="1 2" id="KW-0808">Transferase</keyword>
<dbReference type="PANTHER" id="PTHR48207">
    <property type="entry name" value="SUCCINATE--HYDROXYMETHYLGLUTARATE COA-TRANSFERASE"/>
    <property type="match status" value="1"/>
</dbReference>